<accession>A0ABU6VGG1</accession>
<dbReference type="SUPFAM" id="SSF55658">
    <property type="entry name" value="L9 N-domain-like"/>
    <property type="match status" value="1"/>
</dbReference>
<dbReference type="Proteomes" id="UP001341840">
    <property type="component" value="Unassembled WGS sequence"/>
</dbReference>
<protein>
    <recommendedName>
        <fullName evidence="1">Ribonuclease H1 N-terminal domain-containing protein</fullName>
    </recommendedName>
</protein>
<name>A0ABU6VGG1_9FABA</name>
<reference evidence="2 3" key="1">
    <citation type="journal article" date="2023" name="Plants (Basel)">
        <title>Bridging the Gap: Combining Genomics and Transcriptomics Approaches to Understand Stylosanthes scabra, an Orphan Legume from the Brazilian Caatinga.</title>
        <authorList>
            <person name="Ferreira-Neto J.R.C."/>
            <person name="da Silva M.D."/>
            <person name="Binneck E."/>
            <person name="de Melo N.F."/>
            <person name="da Silva R.H."/>
            <person name="de Melo A.L.T.M."/>
            <person name="Pandolfi V."/>
            <person name="Bustamante F.O."/>
            <person name="Brasileiro-Vidal A.C."/>
            <person name="Benko-Iseppon A.M."/>
        </authorList>
    </citation>
    <scope>NUCLEOTIDE SEQUENCE [LARGE SCALE GENOMIC DNA]</scope>
    <source>
        <tissue evidence="2">Leaves</tissue>
    </source>
</reference>
<evidence type="ECO:0000313" key="3">
    <source>
        <dbReference type="Proteomes" id="UP001341840"/>
    </source>
</evidence>
<evidence type="ECO:0000313" key="2">
    <source>
        <dbReference type="EMBL" id="MED6172457.1"/>
    </source>
</evidence>
<dbReference type="EMBL" id="JASCZI010151379">
    <property type="protein sequence ID" value="MED6172457.1"/>
    <property type="molecule type" value="Genomic_DNA"/>
</dbReference>
<dbReference type="Pfam" id="PF01693">
    <property type="entry name" value="Cauli_VI"/>
    <property type="match status" value="1"/>
</dbReference>
<feature type="domain" description="Ribonuclease H1 N-terminal" evidence="1">
    <location>
        <begin position="13"/>
        <end position="49"/>
    </location>
</feature>
<dbReference type="InterPro" id="IPR037056">
    <property type="entry name" value="RNase_H1_N_sf"/>
</dbReference>
<gene>
    <name evidence="2" type="ORF">PIB30_050277</name>
</gene>
<organism evidence="2 3">
    <name type="scientific">Stylosanthes scabra</name>
    <dbReference type="NCBI Taxonomy" id="79078"/>
    <lineage>
        <taxon>Eukaryota</taxon>
        <taxon>Viridiplantae</taxon>
        <taxon>Streptophyta</taxon>
        <taxon>Embryophyta</taxon>
        <taxon>Tracheophyta</taxon>
        <taxon>Spermatophyta</taxon>
        <taxon>Magnoliopsida</taxon>
        <taxon>eudicotyledons</taxon>
        <taxon>Gunneridae</taxon>
        <taxon>Pentapetalae</taxon>
        <taxon>rosids</taxon>
        <taxon>fabids</taxon>
        <taxon>Fabales</taxon>
        <taxon>Fabaceae</taxon>
        <taxon>Papilionoideae</taxon>
        <taxon>50 kb inversion clade</taxon>
        <taxon>dalbergioids sensu lato</taxon>
        <taxon>Dalbergieae</taxon>
        <taxon>Pterocarpus clade</taxon>
        <taxon>Stylosanthes</taxon>
    </lineage>
</organism>
<evidence type="ECO:0000259" key="1">
    <source>
        <dbReference type="Pfam" id="PF01693"/>
    </source>
</evidence>
<comment type="caution">
    <text evidence="2">The sequence shown here is derived from an EMBL/GenBank/DDBJ whole genome shotgun (WGS) entry which is preliminary data.</text>
</comment>
<dbReference type="InterPro" id="IPR011320">
    <property type="entry name" value="RNase_H1_N"/>
</dbReference>
<proteinExistence type="predicted"/>
<sequence length="125" mass="14574">MEEVLKGYLFFYVTKGHCPGVYTNWEEANDQVINFTFPEYHGFNSYEEASMGFKSRMWCPYQQRKLPAVKCRLAFNIYSPHHHFHPLRVEGKDKGDDEDECNAMVRGLEALLDKCKLSLNAFLPS</sequence>
<keyword evidence="3" id="KW-1185">Reference proteome</keyword>
<dbReference type="InterPro" id="IPR009027">
    <property type="entry name" value="Ribosomal_bL9/RNase_H1_N"/>
</dbReference>
<dbReference type="Gene3D" id="3.40.970.10">
    <property type="entry name" value="Ribonuclease H1, N-terminal domain"/>
    <property type="match status" value="1"/>
</dbReference>